<keyword evidence="3" id="KW-1185">Reference proteome</keyword>
<gene>
    <name evidence="2" type="ORF">ACFQW9_03985</name>
</gene>
<feature type="transmembrane region" description="Helical" evidence="1">
    <location>
        <begin position="166"/>
        <end position="187"/>
    </location>
</feature>
<keyword evidence="1" id="KW-0472">Membrane</keyword>
<organism evidence="2 3">
    <name type="scientific">Streptomyces caviscabies</name>
    <dbReference type="NCBI Taxonomy" id="90079"/>
    <lineage>
        <taxon>Bacteria</taxon>
        <taxon>Bacillati</taxon>
        <taxon>Actinomycetota</taxon>
        <taxon>Actinomycetes</taxon>
        <taxon>Kitasatosporales</taxon>
        <taxon>Streptomycetaceae</taxon>
        <taxon>Streptomyces</taxon>
    </lineage>
</organism>
<comment type="caution">
    <text evidence="2">The sequence shown here is derived from an EMBL/GenBank/DDBJ whole genome shotgun (WGS) entry which is preliminary data.</text>
</comment>
<reference evidence="3" key="1">
    <citation type="journal article" date="2019" name="Int. J. Syst. Evol. Microbiol.">
        <title>The Global Catalogue of Microorganisms (GCM) 10K type strain sequencing project: providing services to taxonomists for standard genome sequencing and annotation.</title>
        <authorList>
            <consortium name="The Broad Institute Genomics Platform"/>
            <consortium name="The Broad Institute Genome Sequencing Center for Infectious Disease"/>
            <person name="Wu L."/>
            <person name="Ma J."/>
        </authorList>
    </citation>
    <scope>NUCLEOTIDE SEQUENCE [LARGE SCALE GENOMIC DNA]</scope>
    <source>
        <strain evidence="3">ICMP 19430</strain>
    </source>
</reference>
<accession>A0ABW2M8A8</accession>
<feature type="transmembrane region" description="Helical" evidence="1">
    <location>
        <begin position="6"/>
        <end position="28"/>
    </location>
</feature>
<evidence type="ECO:0000313" key="3">
    <source>
        <dbReference type="Proteomes" id="UP001596509"/>
    </source>
</evidence>
<keyword evidence="1" id="KW-1133">Transmembrane helix</keyword>
<keyword evidence="1" id="KW-0812">Transmembrane</keyword>
<name>A0ABW2M8A8_9ACTN</name>
<evidence type="ECO:0008006" key="4">
    <source>
        <dbReference type="Google" id="ProtNLM"/>
    </source>
</evidence>
<proteinExistence type="predicted"/>
<feature type="transmembrane region" description="Helical" evidence="1">
    <location>
        <begin position="370"/>
        <end position="388"/>
    </location>
</feature>
<dbReference type="Proteomes" id="UP001596509">
    <property type="component" value="Unassembled WGS sequence"/>
</dbReference>
<dbReference type="RefSeq" id="WP_319284293.1">
    <property type="nucleotide sequence ID" value="NZ_JBHTCK010000001.1"/>
</dbReference>
<sequence>MMKVLLGIILLLVLISALLAGLVLWSYIPFRDRVRMSLRAIKRRVGGEVVSRRRRWALRNSEPLLQECREVFPQVAAGRVVSGQGLTPEWVVRWWYAAQIRIPVMLMATLVLALCVWNAQALLTWDPHPAERRPPVPEPWTVLQHHMTNLWDFVQSWSGPGDVFKALRFLIVALLVAGIIPLLIRFVRVAAQHPDERARRARMRRRQTWRGPSRDDFELCWPVVVLVLTAVECGREYKRLTTDRGGEDVPRVSLSAVEGALWRSPRLRRGRARAHQNRATADHIGRVVGALRAAEAQQDSNPKQAMQDLTVMLLTIAERYAEGKVSHLLDDEQIGDAQRVVHREWVRLPVLAGVVVSAMAGAAFAGLPDAALTALLPLVVIITGILVYRDKGPSLAQLRDLVIPR</sequence>
<evidence type="ECO:0000313" key="2">
    <source>
        <dbReference type="EMBL" id="MFC7349783.1"/>
    </source>
</evidence>
<dbReference type="EMBL" id="JBHTCK010000001">
    <property type="protein sequence ID" value="MFC7349783.1"/>
    <property type="molecule type" value="Genomic_DNA"/>
</dbReference>
<feature type="transmembrane region" description="Helical" evidence="1">
    <location>
        <begin position="102"/>
        <end position="123"/>
    </location>
</feature>
<protein>
    <recommendedName>
        <fullName evidence="4">Type II secretion system protein GspF domain-containing protein</fullName>
    </recommendedName>
</protein>
<feature type="transmembrane region" description="Helical" evidence="1">
    <location>
        <begin position="345"/>
        <end position="364"/>
    </location>
</feature>
<evidence type="ECO:0000256" key="1">
    <source>
        <dbReference type="SAM" id="Phobius"/>
    </source>
</evidence>